<comment type="caution">
    <text evidence="1">The sequence shown here is derived from an EMBL/GenBank/DDBJ whole genome shotgun (WGS) entry which is preliminary data.</text>
</comment>
<evidence type="ECO:0000313" key="2">
    <source>
        <dbReference type="Proteomes" id="UP000299102"/>
    </source>
</evidence>
<dbReference type="AlphaFoldDB" id="A0A4C1TSP8"/>
<evidence type="ECO:0008006" key="3">
    <source>
        <dbReference type="Google" id="ProtNLM"/>
    </source>
</evidence>
<protein>
    <recommendedName>
        <fullName evidence="3">Mos1 transposase HTH domain-containing protein</fullName>
    </recommendedName>
</protein>
<gene>
    <name evidence="1" type="ORF">EVAR_8074_1</name>
</gene>
<proteinExistence type="predicted"/>
<name>A0A4C1TSP8_EUMVA</name>
<sequence>MRVKPRDAASQLKIGNSDKLRSLARIRTAFGDEALHKTTICNWFPEFKRSRVNLSDEFRGDRPSTDVNIKNIFAGRRMIETERLTKTQIQQIVESYRQVVKSCRYQTARCSVCNGDGYGREWTWEYQKPKGHGELLLHRRCRKIEEQLKMPRLDLKVAKPEKRLLILVIRDVLKINTDEDIVKSLRTQNRHIADGLNWDRKRVKVCYMKRVRNHFECYPFLEVSIELCKSSLRPAMCMWRPNGAWSKTSPLLCSTRAILASDMVNDIAKTCPISVPILGGDHVVAKCQFRSEGEPPKCINCVSARCS</sequence>
<organism evidence="1 2">
    <name type="scientific">Eumeta variegata</name>
    <name type="common">Bagworm moth</name>
    <name type="synonym">Eumeta japonica</name>
    <dbReference type="NCBI Taxonomy" id="151549"/>
    <lineage>
        <taxon>Eukaryota</taxon>
        <taxon>Metazoa</taxon>
        <taxon>Ecdysozoa</taxon>
        <taxon>Arthropoda</taxon>
        <taxon>Hexapoda</taxon>
        <taxon>Insecta</taxon>
        <taxon>Pterygota</taxon>
        <taxon>Neoptera</taxon>
        <taxon>Endopterygota</taxon>
        <taxon>Lepidoptera</taxon>
        <taxon>Glossata</taxon>
        <taxon>Ditrysia</taxon>
        <taxon>Tineoidea</taxon>
        <taxon>Psychidae</taxon>
        <taxon>Oiketicinae</taxon>
        <taxon>Eumeta</taxon>
    </lineage>
</organism>
<keyword evidence="2" id="KW-1185">Reference proteome</keyword>
<dbReference type="OrthoDB" id="10022108at2759"/>
<dbReference type="Proteomes" id="UP000299102">
    <property type="component" value="Unassembled WGS sequence"/>
</dbReference>
<accession>A0A4C1TSP8</accession>
<evidence type="ECO:0000313" key="1">
    <source>
        <dbReference type="EMBL" id="GBP16999.1"/>
    </source>
</evidence>
<dbReference type="EMBL" id="BGZK01000084">
    <property type="protein sequence ID" value="GBP16999.1"/>
    <property type="molecule type" value="Genomic_DNA"/>
</dbReference>
<reference evidence="1 2" key="1">
    <citation type="journal article" date="2019" name="Commun. Biol.">
        <title>The bagworm genome reveals a unique fibroin gene that provides high tensile strength.</title>
        <authorList>
            <person name="Kono N."/>
            <person name="Nakamura H."/>
            <person name="Ohtoshi R."/>
            <person name="Tomita M."/>
            <person name="Numata K."/>
            <person name="Arakawa K."/>
        </authorList>
    </citation>
    <scope>NUCLEOTIDE SEQUENCE [LARGE SCALE GENOMIC DNA]</scope>
</reference>